<evidence type="ECO:0000256" key="13">
    <source>
        <dbReference type="ARBA" id="ARBA00042015"/>
    </source>
</evidence>
<evidence type="ECO:0000256" key="6">
    <source>
        <dbReference type="ARBA" id="ARBA00023080"/>
    </source>
</evidence>
<dbReference type="GO" id="GO:0009117">
    <property type="term" value="P:nucleotide metabolic process"/>
    <property type="evidence" value="ECO:0007669"/>
    <property type="project" value="UniProtKB-KW"/>
</dbReference>
<proteinExistence type="inferred from homology"/>
<evidence type="ECO:0000256" key="15">
    <source>
        <dbReference type="ARBA" id="ARBA00047661"/>
    </source>
</evidence>
<dbReference type="EC" id="3.6.1.64" evidence="9"/>
<evidence type="ECO:0000256" key="9">
    <source>
        <dbReference type="ARBA" id="ARBA00038899"/>
    </source>
</evidence>
<comment type="catalytic activity">
    <reaction evidence="16">
        <text>IDP + H2O = IMP + phosphate + H(+)</text>
        <dbReference type="Rhea" id="RHEA:35207"/>
        <dbReference type="ChEBI" id="CHEBI:15377"/>
        <dbReference type="ChEBI" id="CHEBI:15378"/>
        <dbReference type="ChEBI" id="CHEBI:43474"/>
        <dbReference type="ChEBI" id="CHEBI:58053"/>
        <dbReference type="ChEBI" id="CHEBI:58280"/>
        <dbReference type="EC" id="3.6.1.64"/>
    </reaction>
    <physiologicalReaction direction="left-to-right" evidence="16">
        <dbReference type="Rhea" id="RHEA:35208"/>
    </physiologicalReaction>
</comment>
<dbReference type="InterPro" id="IPR054754">
    <property type="entry name" value="NudT16"/>
</dbReference>
<comment type="similarity">
    <text evidence="8">Belongs to the Nudix hydrolase family. NUDT16 subfamily.</text>
</comment>
<evidence type="ECO:0000256" key="11">
    <source>
        <dbReference type="ARBA" id="ARBA00041450"/>
    </source>
</evidence>
<keyword evidence="5" id="KW-0694">RNA-binding</keyword>
<accession>A0A0B6Y0Y0</accession>
<dbReference type="Gene3D" id="3.90.79.10">
    <property type="entry name" value="Nucleoside Triphosphate Pyrophosphohydrolase"/>
    <property type="match status" value="1"/>
</dbReference>
<comment type="catalytic activity">
    <reaction evidence="17">
        <text>dIDP + H2O = dIMP + phosphate + H(+)</text>
        <dbReference type="Rhea" id="RHEA:35211"/>
        <dbReference type="ChEBI" id="CHEBI:15377"/>
        <dbReference type="ChEBI" id="CHEBI:15378"/>
        <dbReference type="ChEBI" id="CHEBI:43474"/>
        <dbReference type="ChEBI" id="CHEBI:61194"/>
        <dbReference type="ChEBI" id="CHEBI:62286"/>
        <dbReference type="EC" id="3.6.1.64"/>
    </reaction>
    <physiologicalReaction direction="left-to-right" evidence="17">
        <dbReference type="Rhea" id="RHEA:35212"/>
    </physiologicalReaction>
</comment>
<comment type="cofactor">
    <cofactor evidence="1">
        <name>Co(2+)</name>
        <dbReference type="ChEBI" id="CHEBI:48828"/>
    </cofactor>
</comment>
<dbReference type="PROSITE" id="PS00893">
    <property type="entry name" value="NUDIX_BOX"/>
    <property type="match status" value="1"/>
</dbReference>
<dbReference type="Pfam" id="PF22327">
    <property type="entry name" value="Nudt16-like"/>
    <property type="match status" value="1"/>
</dbReference>
<evidence type="ECO:0000256" key="2">
    <source>
        <dbReference type="ARBA" id="ARBA00004604"/>
    </source>
</evidence>
<evidence type="ECO:0000259" key="18">
    <source>
        <dbReference type="PROSITE" id="PS51462"/>
    </source>
</evidence>
<dbReference type="InterPro" id="IPR020084">
    <property type="entry name" value="NUDIX_hydrolase_CS"/>
</dbReference>
<evidence type="ECO:0000256" key="14">
    <source>
        <dbReference type="ARBA" id="ARBA00043162"/>
    </source>
</evidence>
<dbReference type="GO" id="GO:0140933">
    <property type="term" value="F:5'-(N(7)-methylguanosine 5'-triphospho)-[mRNA] hydrolase activity"/>
    <property type="evidence" value="ECO:0007669"/>
    <property type="project" value="UniProtKB-EC"/>
</dbReference>
<sequence length="235" mass="26603">MADIGWGWLADMEGFGTLGDSIDDFQYLTSEDRIKLETQSNFSSMQHASHGMIFARKSKLLWDLYDMKGMVMMQVRFDGVLGFPGGLVDQGETPIDGVNREMHEEIGLDLSKYSFRDEDHIASYVHEAKRLVLHFYMMEVTAEDFVVLEQNTLNAEEYGIETYGIVRVPLFTMGDGVRGFPAFLANQFAGNARDELIRGLLASKLFTEQEMSVAVKAYLSHAENLKTKVTNHKHI</sequence>
<reference evidence="19" key="1">
    <citation type="submission" date="2014-12" db="EMBL/GenBank/DDBJ databases">
        <title>Insight into the proteome of Arion vulgaris.</title>
        <authorList>
            <person name="Aradska J."/>
            <person name="Bulat T."/>
            <person name="Smidak R."/>
            <person name="Sarate P."/>
            <person name="Gangsoo J."/>
            <person name="Sialana F."/>
            <person name="Bilban M."/>
            <person name="Lubec G."/>
        </authorList>
    </citation>
    <scope>NUCLEOTIDE SEQUENCE</scope>
    <source>
        <tissue evidence="19">Skin</tissue>
    </source>
</reference>
<dbReference type="InterPro" id="IPR015797">
    <property type="entry name" value="NUDIX_hydrolase-like_dom_sf"/>
</dbReference>
<dbReference type="GO" id="GO:0030515">
    <property type="term" value="F:snoRNA binding"/>
    <property type="evidence" value="ECO:0007669"/>
    <property type="project" value="TreeGrafter"/>
</dbReference>
<evidence type="ECO:0000256" key="8">
    <source>
        <dbReference type="ARBA" id="ARBA00038173"/>
    </source>
</evidence>
<dbReference type="GO" id="GO:1990003">
    <property type="term" value="F:IDP phosphatase activity"/>
    <property type="evidence" value="ECO:0007669"/>
    <property type="project" value="UniProtKB-EC"/>
</dbReference>
<evidence type="ECO:0000256" key="4">
    <source>
        <dbReference type="ARBA" id="ARBA00022801"/>
    </source>
</evidence>
<protein>
    <recommendedName>
        <fullName evidence="10">U8 snoRNA-decapping enzyme</fullName>
        <ecNumber evidence="9">3.6.1.64</ecNumber>
    </recommendedName>
    <alternativeName>
        <fullName evidence="13">IDP phosphatase</fullName>
    </alternativeName>
    <alternativeName>
        <fullName evidence="11">Inosine diphosphate phosphatase</fullName>
    </alternativeName>
    <alternativeName>
        <fullName evidence="12">Nucleoside diphosphate-linked moiety X motif 16</fullName>
    </alternativeName>
    <alternativeName>
        <fullName evidence="14">m7GpppN-mRNA hydrolase</fullName>
    </alternativeName>
</protein>
<dbReference type="GO" id="GO:0005730">
    <property type="term" value="C:nucleolus"/>
    <property type="evidence" value="ECO:0007669"/>
    <property type="project" value="UniProtKB-SubCell"/>
</dbReference>
<evidence type="ECO:0000256" key="16">
    <source>
        <dbReference type="ARBA" id="ARBA00047875"/>
    </source>
</evidence>
<name>A0A0B6Y0Y0_9EUPU</name>
<dbReference type="PANTHER" id="PTHR31699:SF1">
    <property type="entry name" value="U8 SNORNA-DECAPPING ENZYME"/>
    <property type="match status" value="1"/>
</dbReference>
<comment type="subcellular location">
    <subcellularLocation>
        <location evidence="2">Nucleus</location>
        <location evidence="2">Nucleolus</location>
    </subcellularLocation>
    <subcellularLocation>
        <location evidence="3">Nucleus</location>
        <location evidence="3">Nucleoplasm</location>
    </subcellularLocation>
</comment>
<organism evidence="19">
    <name type="scientific">Arion vulgaris</name>
    <dbReference type="NCBI Taxonomy" id="1028688"/>
    <lineage>
        <taxon>Eukaryota</taxon>
        <taxon>Metazoa</taxon>
        <taxon>Spiralia</taxon>
        <taxon>Lophotrochozoa</taxon>
        <taxon>Mollusca</taxon>
        <taxon>Gastropoda</taxon>
        <taxon>Heterobranchia</taxon>
        <taxon>Euthyneura</taxon>
        <taxon>Panpulmonata</taxon>
        <taxon>Eupulmonata</taxon>
        <taxon>Stylommatophora</taxon>
        <taxon>Helicina</taxon>
        <taxon>Arionoidea</taxon>
        <taxon>Arionidae</taxon>
        <taxon>Arion</taxon>
    </lineage>
</organism>
<dbReference type="AlphaFoldDB" id="A0A0B6Y0Y0"/>
<dbReference type="GO" id="GO:0006402">
    <property type="term" value="P:mRNA catabolic process"/>
    <property type="evidence" value="ECO:0007669"/>
    <property type="project" value="TreeGrafter"/>
</dbReference>
<keyword evidence="4" id="KW-0378">Hydrolase</keyword>
<dbReference type="GO" id="GO:1990174">
    <property type="term" value="F:phosphodiesterase decapping endonuclease activity"/>
    <property type="evidence" value="ECO:0007669"/>
    <property type="project" value="TreeGrafter"/>
</dbReference>
<gene>
    <name evidence="19" type="primary">ORF7721</name>
</gene>
<dbReference type="GO" id="GO:0005654">
    <property type="term" value="C:nucleoplasm"/>
    <property type="evidence" value="ECO:0007669"/>
    <property type="project" value="UniProtKB-SubCell"/>
</dbReference>
<evidence type="ECO:0000256" key="10">
    <source>
        <dbReference type="ARBA" id="ARBA00039871"/>
    </source>
</evidence>
<dbReference type="PROSITE" id="PS51462">
    <property type="entry name" value="NUDIX"/>
    <property type="match status" value="1"/>
</dbReference>
<dbReference type="InterPro" id="IPR000086">
    <property type="entry name" value="NUDIX_hydrolase_dom"/>
</dbReference>
<evidence type="ECO:0000256" key="12">
    <source>
        <dbReference type="ARBA" id="ARBA00041656"/>
    </source>
</evidence>
<keyword evidence="7" id="KW-0539">Nucleus</keyword>
<feature type="domain" description="Nudix hydrolase" evidence="18">
    <location>
        <begin position="44"/>
        <end position="190"/>
    </location>
</feature>
<dbReference type="GO" id="GO:0016077">
    <property type="term" value="P:sno(s)RNA catabolic process"/>
    <property type="evidence" value="ECO:0007669"/>
    <property type="project" value="TreeGrafter"/>
</dbReference>
<comment type="catalytic activity">
    <reaction evidence="15">
        <text>a 5'-end (N(7)-methyl 5'-triphosphoguanosine)-ribonucleoside in mRNA + H2O = N(7)-methyl-GDP + a 5'-end phospho-ribonucleoside in mRNA + 2 H(+)</text>
        <dbReference type="Rhea" id="RHEA:67484"/>
        <dbReference type="Rhea" id="RHEA-COMP:15692"/>
        <dbReference type="Rhea" id="RHEA-COMP:17167"/>
        <dbReference type="ChEBI" id="CHEBI:15377"/>
        <dbReference type="ChEBI" id="CHEBI:15378"/>
        <dbReference type="ChEBI" id="CHEBI:63714"/>
        <dbReference type="ChEBI" id="CHEBI:138282"/>
        <dbReference type="ChEBI" id="CHEBI:156461"/>
        <dbReference type="EC" id="3.6.1.62"/>
    </reaction>
    <physiologicalReaction direction="left-to-right" evidence="15">
        <dbReference type="Rhea" id="RHEA:67485"/>
    </physiologicalReaction>
</comment>
<evidence type="ECO:0000256" key="3">
    <source>
        <dbReference type="ARBA" id="ARBA00004642"/>
    </source>
</evidence>
<dbReference type="PANTHER" id="PTHR31699">
    <property type="entry name" value="NUDIX T16 FAMILY MEMBER"/>
    <property type="match status" value="1"/>
</dbReference>
<evidence type="ECO:0000256" key="5">
    <source>
        <dbReference type="ARBA" id="ARBA00022884"/>
    </source>
</evidence>
<keyword evidence="6" id="KW-0546">Nucleotide metabolism</keyword>
<evidence type="ECO:0000256" key="1">
    <source>
        <dbReference type="ARBA" id="ARBA00001941"/>
    </source>
</evidence>
<dbReference type="SUPFAM" id="SSF55811">
    <property type="entry name" value="Nudix"/>
    <property type="match status" value="1"/>
</dbReference>
<evidence type="ECO:0000256" key="7">
    <source>
        <dbReference type="ARBA" id="ARBA00023242"/>
    </source>
</evidence>
<evidence type="ECO:0000256" key="17">
    <source>
        <dbReference type="ARBA" id="ARBA00048945"/>
    </source>
</evidence>
<dbReference type="EMBL" id="HACG01002566">
    <property type="protein sequence ID" value="CEK49431.1"/>
    <property type="molecule type" value="Transcribed_RNA"/>
</dbReference>
<evidence type="ECO:0000313" key="19">
    <source>
        <dbReference type="EMBL" id="CEK49431.1"/>
    </source>
</evidence>